<comment type="catalytic activity">
    <reaction evidence="4">
        <text>O-phospho-L-tyrosyl-[protein] + H2O = L-tyrosyl-[protein] + phosphate</text>
        <dbReference type="Rhea" id="RHEA:10684"/>
        <dbReference type="Rhea" id="RHEA-COMP:10136"/>
        <dbReference type="Rhea" id="RHEA-COMP:20101"/>
        <dbReference type="ChEBI" id="CHEBI:15377"/>
        <dbReference type="ChEBI" id="CHEBI:43474"/>
        <dbReference type="ChEBI" id="CHEBI:46858"/>
        <dbReference type="ChEBI" id="CHEBI:61978"/>
        <dbReference type="EC" id="3.1.3.48"/>
    </reaction>
</comment>
<dbReference type="GO" id="GO:0030145">
    <property type="term" value="F:manganese ion binding"/>
    <property type="evidence" value="ECO:0007669"/>
    <property type="project" value="InterPro"/>
</dbReference>
<dbReference type="GO" id="GO:0004725">
    <property type="term" value="F:protein tyrosine phosphatase activity"/>
    <property type="evidence" value="ECO:0007669"/>
    <property type="project" value="UniProtKB-EC"/>
</dbReference>
<evidence type="ECO:0000256" key="4">
    <source>
        <dbReference type="ARBA" id="ARBA00051722"/>
    </source>
</evidence>
<protein>
    <recommendedName>
        <fullName evidence="2">protein-tyrosine-phosphatase</fullName>
        <ecNumber evidence="2">3.1.3.48</ecNumber>
    </recommendedName>
</protein>
<organism evidence="5 6">
    <name type="scientific">Acidithiobacillus ferrivorans SS3</name>
    <dbReference type="NCBI Taxonomy" id="743299"/>
    <lineage>
        <taxon>Bacteria</taxon>
        <taxon>Pseudomonadati</taxon>
        <taxon>Pseudomonadota</taxon>
        <taxon>Acidithiobacillia</taxon>
        <taxon>Acidithiobacillales</taxon>
        <taxon>Acidithiobacillaceae</taxon>
        <taxon>Acidithiobacillus</taxon>
    </lineage>
</organism>
<dbReference type="STRING" id="743299.Acife_1179"/>
<dbReference type="EC" id="3.1.3.48" evidence="2"/>
<dbReference type="Proteomes" id="UP000009220">
    <property type="component" value="Chromosome"/>
</dbReference>
<evidence type="ECO:0000313" key="6">
    <source>
        <dbReference type="Proteomes" id="UP000009220"/>
    </source>
</evidence>
<dbReference type="InterPro" id="IPR016667">
    <property type="entry name" value="Caps_polysacc_synth_CpsB/CapC"/>
</dbReference>
<dbReference type="eggNOG" id="COG4464">
    <property type="taxonomic scope" value="Bacteria"/>
</dbReference>
<evidence type="ECO:0000256" key="3">
    <source>
        <dbReference type="ARBA" id="ARBA00022801"/>
    </source>
</evidence>
<comment type="similarity">
    <text evidence="1">Belongs to the metallo-dependent hydrolases superfamily. CpsB/CapC family.</text>
</comment>
<sequence length="254" mass="28476">MGISLGRIWPARFFQGSREPAPLAAPYWDFHCHLLPGVDDGLRTLDETRIAITGLQRLGYRGAVLTPHIYPGVYDNDPEGLRQAFADLQRSLEGGFALRLAAEYFADETMFDAIAQDDLLYLPLGDQKIVLVEFPALMPNPCGMDVLIHLNRAGYQPVLAHVERYRYVQQEPSAWLDKIRHTGAWLQCDIGSLVGQYGPHPQALAHDLLVRNLPTLWGTDLHRTAQLERYLAPGLALLTKHGQRINPILEMHAA</sequence>
<dbReference type="HOGENOM" id="CLU_085966_1_0_6"/>
<gene>
    <name evidence="5" type="ORF">Acife_1179</name>
</gene>
<dbReference type="Gene3D" id="3.20.20.140">
    <property type="entry name" value="Metal-dependent hydrolases"/>
    <property type="match status" value="1"/>
</dbReference>
<proteinExistence type="inferred from homology"/>
<dbReference type="EMBL" id="CP002985">
    <property type="protein sequence ID" value="AEM47338.1"/>
    <property type="molecule type" value="Genomic_DNA"/>
</dbReference>
<dbReference type="PANTHER" id="PTHR39181">
    <property type="entry name" value="TYROSINE-PROTEIN PHOSPHATASE YWQE"/>
    <property type="match status" value="1"/>
</dbReference>
<evidence type="ECO:0000256" key="1">
    <source>
        <dbReference type="ARBA" id="ARBA00005750"/>
    </source>
</evidence>
<name>G0JPA7_9PROT</name>
<evidence type="ECO:0000256" key="2">
    <source>
        <dbReference type="ARBA" id="ARBA00013064"/>
    </source>
</evidence>
<dbReference type="KEGG" id="afi:Acife_1179"/>
<accession>G0JPA7</accession>
<dbReference type="InterPro" id="IPR016195">
    <property type="entry name" value="Pol/histidinol_Pase-like"/>
</dbReference>
<dbReference type="SUPFAM" id="SSF89550">
    <property type="entry name" value="PHP domain-like"/>
    <property type="match status" value="1"/>
</dbReference>
<evidence type="ECO:0000313" key="5">
    <source>
        <dbReference type="EMBL" id="AEM47338.1"/>
    </source>
</evidence>
<dbReference type="Pfam" id="PF19567">
    <property type="entry name" value="CpsB_CapC"/>
    <property type="match status" value="1"/>
</dbReference>
<keyword evidence="3" id="KW-0378">Hydrolase</keyword>
<dbReference type="PANTHER" id="PTHR39181:SF1">
    <property type="entry name" value="TYROSINE-PROTEIN PHOSPHATASE YWQE"/>
    <property type="match status" value="1"/>
</dbReference>
<dbReference type="AlphaFoldDB" id="G0JPA7"/>
<reference evidence="5 6" key="1">
    <citation type="journal article" date="2011" name="J. Bacteriol.">
        <title>Draft genome of the psychrotolerant acidophile Acidithiobacillus ferrivorans SS3.</title>
        <authorList>
            <person name="Liljeqvist M."/>
            <person name="Valdes J."/>
            <person name="Holmes D.S."/>
            <person name="Dopson M."/>
        </authorList>
    </citation>
    <scope>NUCLEOTIDE SEQUENCE [LARGE SCALE GENOMIC DNA]</scope>
    <source>
        <strain evidence="5 6">SS3</strain>
    </source>
</reference>